<evidence type="ECO:0000313" key="2">
    <source>
        <dbReference type="Proteomes" id="UP000192247"/>
    </source>
</evidence>
<name>A0A1V9XAK2_9ACAR</name>
<organism evidence="1 2">
    <name type="scientific">Tropilaelaps mercedesae</name>
    <dbReference type="NCBI Taxonomy" id="418985"/>
    <lineage>
        <taxon>Eukaryota</taxon>
        <taxon>Metazoa</taxon>
        <taxon>Ecdysozoa</taxon>
        <taxon>Arthropoda</taxon>
        <taxon>Chelicerata</taxon>
        <taxon>Arachnida</taxon>
        <taxon>Acari</taxon>
        <taxon>Parasitiformes</taxon>
        <taxon>Mesostigmata</taxon>
        <taxon>Gamasina</taxon>
        <taxon>Dermanyssoidea</taxon>
        <taxon>Laelapidae</taxon>
        <taxon>Tropilaelaps</taxon>
    </lineage>
</organism>
<dbReference type="AlphaFoldDB" id="A0A1V9XAK2"/>
<comment type="caution">
    <text evidence="1">The sequence shown here is derived from an EMBL/GenBank/DDBJ whole genome shotgun (WGS) entry which is preliminary data.</text>
</comment>
<sequence length="120" mass="13944">MNIKPCSSILPMRLRPEAKSLYGLRHRHADNYLFVAILRLMSKQSKLDLNRRSCRLLKSPRWLGPVALDARRRQDSAGLSCRRQSDVFTWKARSYTVASLSLAMPSKRSFEHLFSPEWVL</sequence>
<protein>
    <submittedName>
        <fullName evidence="1">Uncharacterized protein</fullName>
    </submittedName>
</protein>
<dbReference type="Proteomes" id="UP000192247">
    <property type="component" value="Unassembled WGS sequence"/>
</dbReference>
<dbReference type="EMBL" id="MNPL01017104">
    <property type="protein sequence ID" value="OQR70570.1"/>
    <property type="molecule type" value="Genomic_DNA"/>
</dbReference>
<dbReference type="InParanoid" id="A0A1V9XAK2"/>
<evidence type="ECO:0000313" key="1">
    <source>
        <dbReference type="EMBL" id="OQR70570.1"/>
    </source>
</evidence>
<accession>A0A1V9XAK2</accession>
<gene>
    <name evidence="1" type="ORF">BIW11_11548</name>
</gene>
<reference evidence="1 2" key="1">
    <citation type="journal article" date="2017" name="Gigascience">
        <title>Draft genome of the honey bee ectoparasitic mite, Tropilaelaps mercedesae, is shaped by the parasitic life history.</title>
        <authorList>
            <person name="Dong X."/>
            <person name="Armstrong S.D."/>
            <person name="Xia D."/>
            <person name="Makepeace B.L."/>
            <person name="Darby A.C."/>
            <person name="Kadowaki T."/>
        </authorList>
    </citation>
    <scope>NUCLEOTIDE SEQUENCE [LARGE SCALE GENOMIC DNA]</scope>
    <source>
        <strain evidence="1">Wuxi-XJTLU</strain>
    </source>
</reference>
<proteinExistence type="predicted"/>
<keyword evidence="2" id="KW-1185">Reference proteome</keyword>